<name>A0A227J108_VIBPH</name>
<dbReference type="EMBL" id="NIXT01003995">
    <property type="protein sequence ID" value="OXE28766.1"/>
    <property type="molecule type" value="Genomic_DNA"/>
</dbReference>
<sequence>AFKDLWSHLKAGKHWMGMVKNRRKNGGYYWVDAFASPIKYNGEIVEYQSVRFKPERIYVKRAEKAYAKLRNDKKPLQLYLPRTRLWMRAAFFLFIS</sequence>
<evidence type="ECO:0000313" key="3">
    <source>
        <dbReference type="Proteomes" id="UP000214596"/>
    </source>
</evidence>
<dbReference type="SUPFAM" id="SSF55785">
    <property type="entry name" value="PYP-like sensor domain (PAS domain)"/>
    <property type="match status" value="1"/>
</dbReference>
<dbReference type="Pfam" id="PF08447">
    <property type="entry name" value="PAS_3"/>
    <property type="match status" value="1"/>
</dbReference>
<comment type="caution">
    <text evidence="2">The sequence shown here is derived from an EMBL/GenBank/DDBJ whole genome shotgun (WGS) entry which is preliminary data.</text>
</comment>
<organism evidence="2 3">
    <name type="scientific">Vibrio parahaemolyticus</name>
    <dbReference type="NCBI Taxonomy" id="670"/>
    <lineage>
        <taxon>Bacteria</taxon>
        <taxon>Pseudomonadati</taxon>
        <taxon>Pseudomonadota</taxon>
        <taxon>Gammaproteobacteria</taxon>
        <taxon>Vibrionales</taxon>
        <taxon>Vibrionaceae</taxon>
        <taxon>Vibrio</taxon>
    </lineage>
</organism>
<evidence type="ECO:0000313" key="2">
    <source>
        <dbReference type="EMBL" id="OXE28766.1"/>
    </source>
</evidence>
<feature type="non-terminal residue" evidence="2">
    <location>
        <position position="96"/>
    </location>
</feature>
<dbReference type="InterPro" id="IPR035965">
    <property type="entry name" value="PAS-like_dom_sf"/>
</dbReference>
<feature type="domain" description="PAS fold-3" evidence="1">
    <location>
        <begin position="2"/>
        <end position="50"/>
    </location>
</feature>
<evidence type="ECO:0000259" key="1">
    <source>
        <dbReference type="Pfam" id="PF08447"/>
    </source>
</evidence>
<dbReference type="AlphaFoldDB" id="A0A227J108"/>
<proteinExistence type="predicted"/>
<accession>A0A227J108</accession>
<feature type="non-terminal residue" evidence="2">
    <location>
        <position position="1"/>
    </location>
</feature>
<protein>
    <submittedName>
        <fullName evidence="2">Chemotaxis protein</fullName>
    </submittedName>
</protein>
<gene>
    <name evidence="2" type="ORF">CA163_32175</name>
</gene>
<dbReference type="Proteomes" id="UP000214596">
    <property type="component" value="Unassembled WGS sequence"/>
</dbReference>
<dbReference type="Gene3D" id="3.30.450.20">
    <property type="entry name" value="PAS domain"/>
    <property type="match status" value="1"/>
</dbReference>
<dbReference type="InterPro" id="IPR013655">
    <property type="entry name" value="PAS_fold_3"/>
</dbReference>
<reference evidence="2 3" key="1">
    <citation type="journal article" date="2017" name="Appl. Environ. Microbiol.">
        <title>Parallel evolution of two clades of a major Atlantic endemic Vibrio parahaemolyticus pathogen lineage by independent acquisition of related pathogenicity islands.</title>
        <authorList>
            <person name="Xu F."/>
            <person name="Gonzalez-Escalona N."/>
            <person name="Drees K.P."/>
            <person name="Sebra R.P."/>
            <person name="Cooper V.S."/>
            <person name="Jones S.H."/>
            <person name="Whistler C.A."/>
        </authorList>
    </citation>
    <scope>NUCLEOTIDE SEQUENCE [LARGE SCALE GENOMIC DNA]</scope>
    <source>
        <strain evidence="2 3">MAVP-3</strain>
    </source>
</reference>